<evidence type="ECO:0000313" key="3">
    <source>
        <dbReference type="Proteomes" id="UP000594638"/>
    </source>
</evidence>
<gene>
    <name evidence="2" type="ORF">OLEA9_A021750</name>
</gene>
<proteinExistence type="predicted"/>
<dbReference type="AlphaFoldDB" id="A0A8S0S405"/>
<dbReference type="Proteomes" id="UP000594638">
    <property type="component" value="Unassembled WGS sequence"/>
</dbReference>
<reference evidence="2 3" key="1">
    <citation type="submission" date="2019-12" db="EMBL/GenBank/DDBJ databases">
        <authorList>
            <person name="Alioto T."/>
            <person name="Alioto T."/>
            <person name="Gomez Garrido J."/>
        </authorList>
    </citation>
    <scope>NUCLEOTIDE SEQUENCE [LARGE SCALE GENOMIC DNA]</scope>
</reference>
<dbReference type="EMBL" id="CACTIH010003905">
    <property type="protein sequence ID" value="CAA2987147.1"/>
    <property type="molecule type" value="Genomic_DNA"/>
</dbReference>
<evidence type="ECO:0000256" key="1">
    <source>
        <dbReference type="SAM" id="MobiDB-lite"/>
    </source>
</evidence>
<name>A0A8S0S405_OLEEU</name>
<sequence>MSERKKLRDFLATLVAPAGLTPVAVATLIDTEAGVSSSLPQDGEDIAPCLDDEHHPMPPTTDEQLDGGVMEPSHTAPINDAEFEGCNVMDSDGDLIEAPVPATVAEPGHKFPTMRRRLRCLAPATRTPYTRGAKRTKN</sequence>
<accession>A0A8S0S405</accession>
<keyword evidence="3" id="KW-1185">Reference proteome</keyword>
<dbReference type="Gramene" id="OE9A021750T1">
    <property type="protein sequence ID" value="OE9A021750C1"/>
    <property type="gene ID" value="OE9A021750"/>
</dbReference>
<feature type="region of interest" description="Disordered" evidence="1">
    <location>
        <begin position="35"/>
        <end position="79"/>
    </location>
</feature>
<organism evidence="2 3">
    <name type="scientific">Olea europaea subsp. europaea</name>
    <dbReference type="NCBI Taxonomy" id="158383"/>
    <lineage>
        <taxon>Eukaryota</taxon>
        <taxon>Viridiplantae</taxon>
        <taxon>Streptophyta</taxon>
        <taxon>Embryophyta</taxon>
        <taxon>Tracheophyta</taxon>
        <taxon>Spermatophyta</taxon>
        <taxon>Magnoliopsida</taxon>
        <taxon>eudicotyledons</taxon>
        <taxon>Gunneridae</taxon>
        <taxon>Pentapetalae</taxon>
        <taxon>asterids</taxon>
        <taxon>lamiids</taxon>
        <taxon>Lamiales</taxon>
        <taxon>Oleaceae</taxon>
        <taxon>Oleeae</taxon>
        <taxon>Olea</taxon>
    </lineage>
</organism>
<comment type="caution">
    <text evidence="2">The sequence shown here is derived from an EMBL/GenBank/DDBJ whole genome shotgun (WGS) entry which is preliminary data.</text>
</comment>
<evidence type="ECO:0000313" key="2">
    <source>
        <dbReference type="EMBL" id="CAA2987147.1"/>
    </source>
</evidence>
<protein>
    <submittedName>
        <fullName evidence="2">Uncharacterized protein</fullName>
    </submittedName>
</protein>